<evidence type="ECO:0000313" key="2">
    <source>
        <dbReference type="Proteomes" id="UP000214747"/>
    </source>
</evidence>
<evidence type="ECO:0000313" key="1">
    <source>
        <dbReference type="EMBL" id="OWY35274.1"/>
    </source>
</evidence>
<organism evidence="1 2">
    <name type="scientific">Herbaspirillum aquaticum</name>
    <dbReference type="NCBI Taxonomy" id="568783"/>
    <lineage>
        <taxon>Bacteria</taxon>
        <taxon>Pseudomonadati</taxon>
        <taxon>Pseudomonadota</taxon>
        <taxon>Betaproteobacteria</taxon>
        <taxon>Burkholderiales</taxon>
        <taxon>Oxalobacteraceae</taxon>
        <taxon>Herbaspirillum</taxon>
    </lineage>
</organism>
<protein>
    <submittedName>
        <fullName evidence="1">Uncharacterized protein</fullName>
    </submittedName>
</protein>
<accession>A0A225SWG6</accession>
<dbReference type="RefSeq" id="WP_088754689.1">
    <property type="nucleotide sequence ID" value="NZ_NJGV01000006.1"/>
</dbReference>
<name>A0A225SWG6_9BURK</name>
<sequence>MEEKLEIVSVTVAKDEVEENLSSAAAIIDCVRALTESGANFSCKDSSISVALHQALRNIEKSRSQISTL</sequence>
<dbReference type="Proteomes" id="UP000214747">
    <property type="component" value="Unassembled WGS sequence"/>
</dbReference>
<proteinExistence type="predicted"/>
<reference evidence="1 2" key="1">
    <citation type="journal article" date="2010" name="Int. J. Syst. Evol. Microbiol.">
        <title>Reclassification of Herbaspirillum putei as a later heterotypic synonym of Herbaspirillum huttiense, with the description of H. huttiense subsp. huttiense subsp. nov. and H. huttiense subsp. putei subsp. nov., comb. nov., and description of Herbaspirillum aquaticum sp. nov.</title>
        <authorList>
            <person name="Dobritsa A.P."/>
            <person name="Reddy M.C."/>
            <person name="Samadpour M."/>
        </authorList>
    </citation>
    <scope>NUCLEOTIDE SEQUENCE [LARGE SCALE GENOMIC DNA]</scope>
    <source>
        <strain evidence="1 2">IEH 4430</strain>
    </source>
</reference>
<keyword evidence="2" id="KW-1185">Reference proteome</keyword>
<dbReference type="EMBL" id="NJGV01000006">
    <property type="protein sequence ID" value="OWY35274.1"/>
    <property type="molecule type" value="Genomic_DNA"/>
</dbReference>
<dbReference type="AlphaFoldDB" id="A0A225SWG6"/>
<comment type="caution">
    <text evidence="1">The sequence shown here is derived from an EMBL/GenBank/DDBJ whole genome shotgun (WGS) entry which is preliminary data.</text>
</comment>
<gene>
    <name evidence="1" type="ORF">CEJ45_08350</name>
</gene>